<feature type="compositionally biased region" description="Polar residues" evidence="1">
    <location>
        <begin position="163"/>
        <end position="179"/>
    </location>
</feature>
<feature type="region of interest" description="Disordered" evidence="1">
    <location>
        <begin position="509"/>
        <end position="586"/>
    </location>
</feature>
<dbReference type="SMART" id="SM00717">
    <property type="entry name" value="SANT"/>
    <property type="match status" value="1"/>
</dbReference>
<reference evidence="3 4" key="1">
    <citation type="submission" date="2017-10" db="EMBL/GenBank/DDBJ databases">
        <title>Comparative genomics in systemic dimorphic fungi from Ajellomycetaceae.</title>
        <authorList>
            <person name="Munoz J.F."/>
            <person name="Mcewen J.G."/>
            <person name="Clay O.K."/>
            <person name="Cuomo C.A."/>
        </authorList>
    </citation>
    <scope>NUCLEOTIDE SEQUENCE [LARGE SCALE GENOMIC DNA]</scope>
    <source>
        <strain evidence="3 4">UAMH7299</strain>
    </source>
</reference>
<feature type="compositionally biased region" description="Polar residues" evidence="1">
    <location>
        <begin position="1"/>
        <end position="10"/>
    </location>
</feature>
<dbReference type="InterPro" id="IPR039467">
    <property type="entry name" value="TFIIIB_B''_Myb"/>
</dbReference>
<dbReference type="STRING" id="1447883.A0A2B7X3K0"/>
<dbReference type="GO" id="GO:0000126">
    <property type="term" value="C:transcription factor TFIIIB complex"/>
    <property type="evidence" value="ECO:0007669"/>
    <property type="project" value="TreeGrafter"/>
</dbReference>
<feature type="region of interest" description="Disordered" evidence="1">
    <location>
        <begin position="1"/>
        <end position="286"/>
    </location>
</feature>
<dbReference type="GO" id="GO:0001156">
    <property type="term" value="F:TFIIIC-class transcription factor complex binding"/>
    <property type="evidence" value="ECO:0007669"/>
    <property type="project" value="TreeGrafter"/>
</dbReference>
<dbReference type="CDD" id="cd00167">
    <property type="entry name" value="SANT"/>
    <property type="match status" value="1"/>
</dbReference>
<accession>A0A2B7X3K0</accession>
<feature type="compositionally biased region" description="Basic residues" evidence="1">
    <location>
        <begin position="239"/>
        <end position="254"/>
    </location>
</feature>
<feature type="region of interest" description="Disordered" evidence="1">
    <location>
        <begin position="327"/>
        <end position="355"/>
    </location>
</feature>
<dbReference type="GO" id="GO:0070898">
    <property type="term" value="P:RNA polymerase III preinitiation complex assembly"/>
    <property type="evidence" value="ECO:0007669"/>
    <property type="project" value="TreeGrafter"/>
</dbReference>
<evidence type="ECO:0000256" key="1">
    <source>
        <dbReference type="SAM" id="MobiDB-lite"/>
    </source>
</evidence>
<feature type="compositionally biased region" description="Low complexity" evidence="1">
    <location>
        <begin position="23"/>
        <end position="47"/>
    </location>
</feature>
<organism evidence="3 4">
    <name type="scientific">Polytolypa hystricis (strain UAMH7299)</name>
    <dbReference type="NCBI Taxonomy" id="1447883"/>
    <lineage>
        <taxon>Eukaryota</taxon>
        <taxon>Fungi</taxon>
        <taxon>Dikarya</taxon>
        <taxon>Ascomycota</taxon>
        <taxon>Pezizomycotina</taxon>
        <taxon>Eurotiomycetes</taxon>
        <taxon>Eurotiomycetidae</taxon>
        <taxon>Onygenales</taxon>
        <taxon>Onygenales incertae sedis</taxon>
        <taxon>Polytolypa</taxon>
    </lineage>
</organism>
<sequence>MVSFSSSVINKSRKKFAPKAPVRRAGAASTPASSARPSIERQTASQTPQPPPSVPSTAPAQETTSTTPTIAPTQPSAPPQDAGSAAKQSPPVIQVTSKPTAVAIPLLKRPEPSNPPVDQPSTTRAQGPVPVSIPRQRPVESISTIPVRPTPTVARAAPPTPPSTQLIRPQTAETNTQNVGPEEPDQLDTRPAKRPRLSATSIPIPSSRSTTTASSSAAPEPPQSAPAQPSQDIDDKSAKRIPKKKAPKTTTKVKKSADEEAADIVAAATEKKPRARRKRVATPENAESIEIVPTTVKMSDLCKDLRTGRKSKREIELQSMDWTEIARKKKEREERQKLDGKSADATPDREAKRDTAELASLGGPQMRIVNGEIVLDASSLQIDRHADAARNAEDMEEVEENPLTRRINAASFGRRTKVEIWDEELTDLFYRGLRMFGTDFMMISKMFPGRSRRQIKLKFSNEERRDPQRIKDTLLGPRELVDMEDYSQMTNTVYDDPRVIQRELDEEKKRLEDEHAKEKEAREQMMKNSGRSSTDANVLPSIEGGGQGASQRSVKAERKKRGVTAAGYGGGSEEILGSIDDLGIAA</sequence>
<dbReference type="OrthoDB" id="272624at2759"/>
<dbReference type="InterPro" id="IPR009057">
    <property type="entry name" value="Homeodomain-like_sf"/>
</dbReference>
<evidence type="ECO:0000313" key="3">
    <source>
        <dbReference type="EMBL" id="PGH03258.1"/>
    </source>
</evidence>
<feature type="compositionally biased region" description="Low complexity" evidence="1">
    <location>
        <begin position="146"/>
        <end position="157"/>
    </location>
</feature>
<dbReference type="PANTHER" id="PTHR22929:SF0">
    <property type="entry name" value="TRANSCRIPTION FACTOR TFIIIB COMPONENT B'' HOMOLOG"/>
    <property type="match status" value="1"/>
</dbReference>
<dbReference type="Gene3D" id="1.10.10.60">
    <property type="entry name" value="Homeodomain-like"/>
    <property type="match status" value="1"/>
</dbReference>
<keyword evidence="4" id="KW-1185">Reference proteome</keyword>
<dbReference type="EMBL" id="PDNA01000213">
    <property type="protein sequence ID" value="PGH03258.1"/>
    <property type="molecule type" value="Genomic_DNA"/>
</dbReference>
<dbReference type="AlphaFoldDB" id="A0A2B7X3K0"/>
<proteinExistence type="predicted"/>
<feature type="domain" description="Myb-like" evidence="2">
    <location>
        <begin position="417"/>
        <end position="465"/>
    </location>
</feature>
<dbReference type="PANTHER" id="PTHR22929">
    <property type="entry name" value="RNA POLYMERASE III TRANSCRIPTION INITIATION FACTOR B"/>
    <property type="match status" value="1"/>
</dbReference>
<feature type="compositionally biased region" description="Low complexity" evidence="1">
    <location>
        <begin position="55"/>
        <end position="74"/>
    </location>
</feature>
<protein>
    <recommendedName>
        <fullName evidence="2">Myb-like domain-containing protein</fullName>
    </recommendedName>
</protein>
<feature type="compositionally biased region" description="Low complexity" evidence="1">
    <location>
        <begin position="198"/>
        <end position="218"/>
    </location>
</feature>
<evidence type="ECO:0000259" key="2">
    <source>
        <dbReference type="SMART" id="SM00717"/>
    </source>
</evidence>
<dbReference type="Pfam" id="PF15963">
    <property type="entry name" value="Myb_DNA-bind_7"/>
    <property type="match status" value="1"/>
</dbReference>
<dbReference type="Proteomes" id="UP000224634">
    <property type="component" value="Unassembled WGS sequence"/>
</dbReference>
<feature type="compositionally biased region" description="Basic and acidic residues" evidence="1">
    <location>
        <begin position="509"/>
        <end position="525"/>
    </location>
</feature>
<dbReference type="FunFam" id="1.10.10.60:FF:000322">
    <property type="entry name" value="Transcription factor TFIIIB component B"/>
    <property type="match status" value="1"/>
</dbReference>
<feature type="compositionally biased region" description="Polar residues" evidence="1">
    <location>
        <begin position="526"/>
        <end position="536"/>
    </location>
</feature>
<evidence type="ECO:0000313" key="4">
    <source>
        <dbReference type="Proteomes" id="UP000224634"/>
    </source>
</evidence>
<feature type="compositionally biased region" description="Basic and acidic residues" evidence="1">
    <location>
        <begin position="331"/>
        <end position="355"/>
    </location>
</feature>
<gene>
    <name evidence="3" type="ORF">AJ80_08724</name>
</gene>
<comment type="caution">
    <text evidence="3">The sequence shown here is derived from an EMBL/GenBank/DDBJ whole genome shotgun (WGS) entry which is preliminary data.</text>
</comment>
<dbReference type="SUPFAM" id="SSF46689">
    <property type="entry name" value="Homeodomain-like"/>
    <property type="match status" value="1"/>
</dbReference>
<name>A0A2B7X3K0_POLH7</name>
<dbReference type="InterPro" id="IPR001005">
    <property type="entry name" value="SANT/Myb"/>
</dbReference>